<dbReference type="Gene3D" id="3.10.28.10">
    <property type="entry name" value="Homing endonucleases"/>
    <property type="match status" value="1"/>
</dbReference>
<protein>
    <submittedName>
        <fullName evidence="1">Putative: similar to ankyrin repeat and death domain containing 1A</fullName>
    </submittedName>
</protein>
<evidence type="ECO:0000313" key="1">
    <source>
        <dbReference type="EMBL" id="EMG47541.1"/>
    </source>
</evidence>
<dbReference type="HOGENOM" id="CLU_836773_0_0_1"/>
<sequence length="332" mass="38811">MKVGKNQELLVDFKTPNTKFNWKFNNYPANDLQDIEKLKFKYYYEKGISLEETNKEWELIKRELKLDTAIKTEYFLKILGFFMNDGSLKYDDPDTNNCTSIEFRHVERRYPVYIARCLDKLELKKRYDWSAELLDDGLYKDIQIRSGIWCILFSKWFGHAKCVDKVKFILQLNQRESQWVLDGLFRGDETATYITGSSEEFGNFFTMVALNAGYSTYMTCSSSSPQYRHEDNIISHQEYNSLSDSQKSCFVKTTKTGNSWRLFCGAKDKKNYNSQHPIDGAEITSKLTLCPLWSLKNSTGYTIVRSVKKDGKSKIIKYNKPFIAPVFKTPRI</sequence>
<organism evidence="1 2">
    <name type="scientific">Candida maltosa (strain Xu316)</name>
    <name type="common">Yeast</name>
    <dbReference type="NCBI Taxonomy" id="1245528"/>
    <lineage>
        <taxon>Eukaryota</taxon>
        <taxon>Fungi</taxon>
        <taxon>Dikarya</taxon>
        <taxon>Ascomycota</taxon>
        <taxon>Saccharomycotina</taxon>
        <taxon>Pichiomycetes</taxon>
        <taxon>Debaryomycetaceae</taxon>
        <taxon>Candida/Lodderomyces clade</taxon>
        <taxon>Candida</taxon>
    </lineage>
</organism>
<reference evidence="1 2" key="1">
    <citation type="submission" date="2013-02" db="EMBL/GenBank/DDBJ databases">
        <title>Genome sequence of Candida maltosa Xu316, a potential industrial strain for xylitol and ethanol production.</title>
        <authorList>
            <person name="Yu J."/>
            <person name="Wang Q."/>
            <person name="Geng X."/>
            <person name="Bao W."/>
            <person name="He P."/>
            <person name="Cai J."/>
        </authorList>
    </citation>
    <scope>NUCLEOTIDE SEQUENCE [LARGE SCALE GENOMIC DNA]</scope>
    <source>
        <strain evidence="2">Xu316</strain>
    </source>
</reference>
<accession>M3IMD7</accession>
<dbReference type="Proteomes" id="UP000011777">
    <property type="component" value="Unassembled WGS sequence"/>
</dbReference>
<evidence type="ECO:0000313" key="2">
    <source>
        <dbReference type="Proteomes" id="UP000011777"/>
    </source>
</evidence>
<proteinExistence type="predicted"/>
<keyword evidence="2" id="KW-1185">Reference proteome</keyword>
<comment type="caution">
    <text evidence="1">The sequence shown here is derived from an EMBL/GenBank/DDBJ whole genome shotgun (WGS) entry which is preliminary data.</text>
</comment>
<dbReference type="AlphaFoldDB" id="M3IMD7"/>
<dbReference type="OrthoDB" id="4028239at2759"/>
<name>M3IMD7_CANMX</name>
<feature type="non-terminal residue" evidence="1">
    <location>
        <position position="1"/>
    </location>
</feature>
<dbReference type="InterPro" id="IPR027434">
    <property type="entry name" value="Homing_endonucl"/>
</dbReference>
<gene>
    <name evidence="1" type="ORF">G210_2093</name>
</gene>
<dbReference type="EMBL" id="AOGT01001517">
    <property type="protein sequence ID" value="EMG47541.1"/>
    <property type="molecule type" value="Genomic_DNA"/>
</dbReference>